<accession>W0PB10</accession>
<dbReference type="PANTHER" id="PTHR20883:SF15">
    <property type="entry name" value="PHYTANOYL-COA DIOXYGENASE DOMAIN-CONTAINING PROTEIN 1"/>
    <property type="match status" value="1"/>
</dbReference>
<dbReference type="EMBL" id="CP003915">
    <property type="protein sequence ID" value="AHG62213.1"/>
    <property type="molecule type" value="Genomic_DNA"/>
</dbReference>
<keyword evidence="3" id="KW-0223">Dioxygenase</keyword>
<dbReference type="Pfam" id="PF05721">
    <property type="entry name" value="PhyH"/>
    <property type="match status" value="1"/>
</dbReference>
<dbReference type="PANTHER" id="PTHR20883">
    <property type="entry name" value="PHYTANOYL-COA DIOXYGENASE DOMAIN CONTAINING 1"/>
    <property type="match status" value="1"/>
</dbReference>
<keyword evidence="3" id="KW-0560">Oxidoreductase</keyword>
<evidence type="ECO:0000256" key="2">
    <source>
        <dbReference type="ARBA" id="ARBA00023004"/>
    </source>
</evidence>
<sequence>MLSQMTSTAEQLIEWKQRFDRDGYVVLENLIAPEHIAQLKDALLSVEERHGFGYAKTSFEGLKTVRINNLLAYDEAFWGVPLQPSVLALAESLLDRELLLSSLCSLTLGPGQTAQPLHEDTQQLALPRPRPPLAVNAIWALSDFTEANGATRIVPGSHKLDHAPAYGTEVETVAATMPAGSVMLFDSALWHKGGANTSNERRYALSCYYCAGWMRQQENLLLGIPRETAAAFPRRLQELCGYGIYKGQYGHIENRDPIQLLGQQGRPTVWEATDRKLQRRQAPR</sequence>
<dbReference type="InterPro" id="IPR008775">
    <property type="entry name" value="Phytyl_CoA_dOase-like"/>
</dbReference>
<keyword evidence="2" id="KW-0408">Iron</keyword>
<dbReference type="GO" id="GO:0005506">
    <property type="term" value="F:iron ion binding"/>
    <property type="evidence" value="ECO:0007669"/>
    <property type="project" value="UniProtKB-ARBA"/>
</dbReference>
<gene>
    <name evidence="3" type="ORF">MIM_c01100</name>
</gene>
<keyword evidence="4" id="KW-1185">Reference proteome</keyword>
<proteinExistence type="predicted"/>
<evidence type="ECO:0000313" key="4">
    <source>
        <dbReference type="Proteomes" id="UP000019095"/>
    </source>
</evidence>
<organism evidence="3 4">
    <name type="scientific">Advenella mimigardefordensis (strain DSM 17166 / LMG 22922 / DPN7)</name>
    <dbReference type="NCBI Taxonomy" id="1247726"/>
    <lineage>
        <taxon>Bacteria</taxon>
        <taxon>Pseudomonadati</taxon>
        <taxon>Pseudomonadota</taxon>
        <taxon>Betaproteobacteria</taxon>
        <taxon>Burkholderiales</taxon>
        <taxon>Alcaligenaceae</taxon>
    </lineage>
</organism>
<dbReference type="PATRIC" id="fig|1247726.3.peg.121"/>
<keyword evidence="1" id="KW-0479">Metal-binding</keyword>
<reference evidence="3 4" key="1">
    <citation type="journal article" date="2014" name="Microbiology">
        <title>Unravelling the complete genome sequence of Advenella mimigardefordensis strain DPN7T and novel insights in the catabolism of the xenobiotic polythioester precursor 3,3'-dithiodipropionate.</title>
        <authorList>
            <person name="Wubbeler J.H."/>
            <person name="Hiessl S."/>
            <person name="Schuldes J."/>
            <person name="Thurmer A."/>
            <person name="Daniel R."/>
            <person name="Steinbuchel A."/>
        </authorList>
    </citation>
    <scope>NUCLEOTIDE SEQUENCE [LARGE SCALE GENOMIC DNA]</scope>
    <source>
        <strain evidence="4">DSM 17166 / LMG 22922 / DPN7</strain>
    </source>
</reference>
<dbReference type="STRING" id="1247726.MIM_c01100"/>
<dbReference type="Proteomes" id="UP000019095">
    <property type="component" value="Chromosome"/>
</dbReference>
<evidence type="ECO:0000256" key="1">
    <source>
        <dbReference type="ARBA" id="ARBA00022723"/>
    </source>
</evidence>
<dbReference type="GO" id="GO:0016706">
    <property type="term" value="F:2-oxoglutarate-dependent dioxygenase activity"/>
    <property type="evidence" value="ECO:0007669"/>
    <property type="project" value="UniProtKB-ARBA"/>
</dbReference>
<dbReference type="HOGENOM" id="CLU_047725_3_0_4"/>
<dbReference type="Gene3D" id="2.60.120.620">
    <property type="entry name" value="q2cbj1_9rhob like domain"/>
    <property type="match status" value="1"/>
</dbReference>
<dbReference type="SUPFAM" id="SSF51197">
    <property type="entry name" value="Clavaminate synthase-like"/>
    <property type="match status" value="1"/>
</dbReference>
<evidence type="ECO:0000313" key="3">
    <source>
        <dbReference type="EMBL" id="AHG62213.1"/>
    </source>
</evidence>
<name>W0PB10_ADVMD</name>
<dbReference type="eggNOG" id="COG5285">
    <property type="taxonomic scope" value="Bacteria"/>
</dbReference>
<dbReference type="AlphaFoldDB" id="W0PB10"/>
<protein>
    <submittedName>
        <fullName evidence="3">Putative phytanoyl-CoA dioxygenase</fullName>
    </submittedName>
</protein>
<dbReference type="KEGG" id="amim:MIM_c01100"/>